<feature type="compositionally biased region" description="Acidic residues" evidence="1">
    <location>
        <begin position="101"/>
        <end position="119"/>
    </location>
</feature>
<evidence type="ECO:0000256" key="1">
    <source>
        <dbReference type="SAM" id="MobiDB-lite"/>
    </source>
</evidence>
<accession>A0A7W9GY83</accession>
<evidence type="ECO:0000313" key="2">
    <source>
        <dbReference type="EMBL" id="MBB5792287.1"/>
    </source>
</evidence>
<feature type="compositionally biased region" description="Basic residues" evidence="1">
    <location>
        <begin position="1"/>
        <end position="12"/>
    </location>
</feature>
<feature type="region of interest" description="Disordered" evidence="1">
    <location>
        <begin position="1"/>
        <end position="31"/>
    </location>
</feature>
<name>A0A7W9GY83_9ACTN</name>
<dbReference type="Proteomes" id="UP000590647">
    <property type="component" value="Unassembled WGS sequence"/>
</dbReference>
<feature type="compositionally biased region" description="Basic and acidic residues" evidence="1">
    <location>
        <begin position="22"/>
        <end position="31"/>
    </location>
</feature>
<proteinExistence type="predicted"/>
<gene>
    <name evidence="2" type="ORF">HDA41_000251</name>
</gene>
<feature type="region of interest" description="Disordered" evidence="1">
    <location>
        <begin position="72"/>
        <end position="119"/>
    </location>
</feature>
<dbReference type="RefSeq" id="WP_184979794.1">
    <property type="nucleotide sequence ID" value="NZ_JACHNE010000001.1"/>
</dbReference>
<protein>
    <submittedName>
        <fullName evidence="2">Molecular chaperone DnaK</fullName>
    </submittedName>
</protein>
<sequence>MSTSVRRTRWSRSSKAASPPKLIKDNADKIPADARNETETALAGLKEKLKGEDTVAIRQAIDRTAQDAQRIGTALYQKSRAEQPTGEPRATAGDGTVGGSSEDDVVDAEIVDDDKPEAG</sequence>
<organism evidence="2 3">
    <name type="scientific">Streptomyces caelestis</name>
    <dbReference type="NCBI Taxonomy" id="36816"/>
    <lineage>
        <taxon>Bacteria</taxon>
        <taxon>Bacillati</taxon>
        <taxon>Actinomycetota</taxon>
        <taxon>Actinomycetes</taxon>
        <taxon>Kitasatosporales</taxon>
        <taxon>Streptomycetaceae</taxon>
        <taxon>Streptomyces</taxon>
    </lineage>
</organism>
<reference evidence="2 3" key="1">
    <citation type="submission" date="2020-08" db="EMBL/GenBank/DDBJ databases">
        <title>Sequencing the genomes of 1000 actinobacteria strains.</title>
        <authorList>
            <person name="Klenk H.-P."/>
        </authorList>
    </citation>
    <scope>NUCLEOTIDE SEQUENCE [LARGE SCALE GENOMIC DNA]</scope>
    <source>
        <strain evidence="2 3">DSM 40084</strain>
    </source>
</reference>
<dbReference type="Gene3D" id="1.20.1270.10">
    <property type="match status" value="1"/>
</dbReference>
<dbReference type="InterPro" id="IPR029048">
    <property type="entry name" value="HSP70_C_sf"/>
</dbReference>
<dbReference type="AlphaFoldDB" id="A0A7W9GY83"/>
<comment type="caution">
    <text evidence="2">The sequence shown here is derived from an EMBL/GenBank/DDBJ whole genome shotgun (WGS) entry which is preliminary data.</text>
</comment>
<keyword evidence="3" id="KW-1185">Reference proteome</keyword>
<dbReference type="EMBL" id="JACHNE010000001">
    <property type="protein sequence ID" value="MBB5792287.1"/>
    <property type="molecule type" value="Genomic_DNA"/>
</dbReference>
<evidence type="ECO:0000313" key="3">
    <source>
        <dbReference type="Proteomes" id="UP000590647"/>
    </source>
</evidence>